<organism evidence="14 15">
    <name type="scientific">Thermococcus profundus</name>
    <dbReference type="NCBI Taxonomy" id="49899"/>
    <lineage>
        <taxon>Archaea</taxon>
        <taxon>Methanobacteriati</taxon>
        <taxon>Methanobacteriota</taxon>
        <taxon>Thermococci</taxon>
        <taxon>Thermococcales</taxon>
        <taxon>Thermococcaceae</taxon>
        <taxon>Thermococcus</taxon>
    </lineage>
</organism>
<reference evidence="14 15" key="1">
    <citation type="submission" date="2016-03" db="EMBL/GenBank/DDBJ databases">
        <title>Complete genome sequence of Thermococcus profundus strain DT5432.</title>
        <authorList>
            <person name="Oger P.M."/>
        </authorList>
    </citation>
    <scope>NUCLEOTIDE SEQUENCE [LARGE SCALE GENOMIC DNA]</scope>
    <source>
        <strain evidence="14 15">DT 5432</strain>
    </source>
</reference>
<dbReference type="Proteomes" id="UP000250179">
    <property type="component" value="Chromosome"/>
</dbReference>
<dbReference type="OrthoDB" id="33422at2157"/>
<dbReference type="SUPFAM" id="SSF52402">
    <property type="entry name" value="Adenine nucleotide alpha hydrolases-like"/>
    <property type="match status" value="1"/>
</dbReference>
<comment type="cofactor">
    <cofactor evidence="2">
        <name>[4Fe-4S] cluster</name>
        <dbReference type="ChEBI" id="CHEBI:49883"/>
    </cofactor>
</comment>
<keyword evidence="8" id="KW-0067">ATP-binding</keyword>
<dbReference type="PROSITE" id="PS50206">
    <property type="entry name" value="RHODANESE_3"/>
    <property type="match status" value="1"/>
</dbReference>
<dbReference type="GO" id="GO:0002144">
    <property type="term" value="C:cytosolic tRNA wobble base thiouridylase complex"/>
    <property type="evidence" value="ECO:0007669"/>
    <property type="project" value="TreeGrafter"/>
</dbReference>
<dbReference type="InterPro" id="IPR035107">
    <property type="entry name" value="tRNA_thiolation_TtcA_Ctu1"/>
</dbReference>
<evidence type="ECO:0000259" key="13">
    <source>
        <dbReference type="PROSITE" id="PS50206"/>
    </source>
</evidence>
<keyword evidence="7 12" id="KW-0862">Zinc</keyword>
<evidence type="ECO:0000256" key="8">
    <source>
        <dbReference type="ARBA" id="ARBA00022840"/>
    </source>
</evidence>
<dbReference type="KEGG" id="tprf:A3L09_01890"/>
<keyword evidence="6" id="KW-0547">Nucleotide-binding</keyword>
<evidence type="ECO:0000256" key="3">
    <source>
        <dbReference type="ARBA" id="ARBA00022485"/>
    </source>
</evidence>
<dbReference type="GO" id="GO:0000049">
    <property type="term" value="F:tRNA binding"/>
    <property type="evidence" value="ECO:0007669"/>
    <property type="project" value="InterPro"/>
</dbReference>
<keyword evidence="15" id="KW-1185">Reference proteome</keyword>
<dbReference type="Pfam" id="PF01171">
    <property type="entry name" value="ATP_bind_3"/>
    <property type="match status" value="1"/>
</dbReference>
<dbReference type="PANTHER" id="PTHR11807">
    <property type="entry name" value="ATPASES OF THE PP SUPERFAMILY-RELATED"/>
    <property type="match status" value="1"/>
</dbReference>
<dbReference type="InterPro" id="IPR000541">
    <property type="entry name" value="Ncs6/Tuc1/Ctu1"/>
</dbReference>
<evidence type="ECO:0000256" key="1">
    <source>
        <dbReference type="ARBA" id="ARBA00001946"/>
    </source>
</evidence>
<dbReference type="Pfam" id="PF22082">
    <property type="entry name" value="TtuA_LIM_N"/>
    <property type="match status" value="1"/>
</dbReference>
<dbReference type="PIRSF" id="PIRSF004976">
    <property type="entry name" value="ATPase_YdaO"/>
    <property type="match status" value="1"/>
</dbReference>
<dbReference type="GO" id="GO:0016740">
    <property type="term" value="F:transferase activity"/>
    <property type="evidence" value="ECO:0007669"/>
    <property type="project" value="UniProtKB-KW"/>
</dbReference>
<dbReference type="PANTHER" id="PTHR11807:SF27">
    <property type="entry name" value="TRNA-5-METHYLURIDINE(54) 2-SULFURTRANSFERASE"/>
    <property type="match status" value="1"/>
</dbReference>
<dbReference type="InterPro" id="IPR011063">
    <property type="entry name" value="TilS/TtcA_N"/>
</dbReference>
<evidence type="ECO:0000256" key="11">
    <source>
        <dbReference type="ARBA" id="ARBA00023014"/>
    </source>
</evidence>
<evidence type="ECO:0000256" key="9">
    <source>
        <dbReference type="ARBA" id="ARBA00022842"/>
    </source>
</evidence>
<dbReference type="InterPro" id="IPR001763">
    <property type="entry name" value="Rhodanese-like_dom"/>
</dbReference>
<feature type="binding site" evidence="12">
    <location>
        <position position="8"/>
    </location>
    <ligand>
        <name>Zn(2+)</name>
        <dbReference type="ChEBI" id="CHEBI:29105"/>
        <label>1</label>
    </ligand>
</feature>
<dbReference type="GO" id="GO:0002143">
    <property type="term" value="P:tRNA wobble position uridine thiolation"/>
    <property type="evidence" value="ECO:0007669"/>
    <property type="project" value="TreeGrafter"/>
</dbReference>
<dbReference type="EMBL" id="CP014862">
    <property type="protein sequence ID" value="ASJ02105.1"/>
    <property type="molecule type" value="Genomic_DNA"/>
</dbReference>
<keyword evidence="4" id="KW-0808">Transferase</keyword>
<keyword evidence="10" id="KW-0408">Iron</keyword>
<feature type="binding site" evidence="12">
    <location>
        <position position="24"/>
    </location>
    <ligand>
        <name>Zn(2+)</name>
        <dbReference type="ChEBI" id="CHEBI:29105"/>
        <label>1</label>
    </ligand>
</feature>
<keyword evidence="5 12" id="KW-0479">Metal-binding</keyword>
<evidence type="ECO:0000256" key="10">
    <source>
        <dbReference type="ARBA" id="ARBA00023004"/>
    </source>
</evidence>
<dbReference type="InterPro" id="IPR054306">
    <property type="entry name" value="TtuA-like_LIM_N"/>
</dbReference>
<dbReference type="GO" id="GO:0046872">
    <property type="term" value="F:metal ion binding"/>
    <property type="evidence" value="ECO:0007669"/>
    <property type="project" value="UniProtKB-KW"/>
</dbReference>
<feature type="binding site" evidence="12">
    <location>
        <position position="288"/>
    </location>
    <ligand>
        <name>Zn(2+)</name>
        <dbReference type="ChEBI" id="CHEBI:29105"/>
        <label>2</label>
    </ligand>
</feature>
<evidence type="ECO:0000256" key="2">
    <source>
        <dbReference type="ARBA" id="ARBA00001966"/>
    </source>
</evidence>
<accession>A0A2Z2MC15</accession>
<feature type="binding site" evidence="12">
    <location>
        <position position="27"/>
    </location>
    <ligand>
        <name>Zn(2+)</name>
        <dbReference type="ChEBI" id="CHEBI:29105"/>
        <label>1</label>
    </ligand>
</feature>
<keyword evidence="11" id="KW-0411">Iron-sulfur</keyword>
<comment type="cofactor">
    <cofactor evidence="1">
        <name>Mg(2+)</name>
        <dbReference type="ChEBI" id="CHEBI:18420"/>
    </cofactor>
</comment>
<dbReference type="CDD" id="cd01993">
    <property type="entry name" value="TtuA-like"/>
    <property type="match status" value="1"/>
</dbReference>
<dbReference type="GeneID" id="33319122"/>
<sequence length="312" mass="35991">MPVKCKFCEKPAFIKLHYPKMYLCEEHFTEYFERKVKRTIERYKMLRPDERVLVVVSGGKDSAVTAHVLKKLGYDIECLHINLGIGEYSEKGERYAREQCEKIGAPLHIVRVKELLGHGIGEVRTRRPTCSYCGLTKRYIFNKFAYDNGFDAVATGHNLDDEASFIFNNIMNWNTQYLAKQGPVTPSQFNGKLVKKVKPLYELTEREVVAYALANGIEYEIDECPHARGATTLEWKGILNEMEEKRPGTKINFVKGYLRKKHLFEAELEETELRECKVCGMPSSGEVCSFCRFWGLEEPIDFKIRGAMENTK</sequence>
<evidence type="ECO:0000313" key="15">
    <source>
        <dbReference type="Proteomes" id="UP000250179"/>
    </source>
</evidence>
<feature type="binding site" evidence="12">
    <location>
        <position position="279"/>
    </location>
    <ligand>
        <name>Zn(2+)</name>
        <dbReference type="ChEBI" id="CHEBI:29105"/>
        <label>2</label>
    </ligand>
</feature>
<evidence type="ECO:0000256" key="12">
    <source>
        <dbReference type="PIRSR" id="PIRSR004976-50"/>
    </source>
</evidence>
<keyword evidence="9" id="KW-0460">Magnesium</keyword>
<gene>
    <name evidence="14" type="ORF">A3L09_01890</name>
</gene>
<feature type="binding site" evidence="12">
    <location>
        <position position="276"/>
    </location>
    <ligand>
        <name>Zn(2+)</name>
        <dbReference type="ChEBI" id="CHEBI:29105"/>
        <label>2</label>
    </ligand>
</feature>
<proteinExistence type="predicted"/>
<dbReference type="FunFam" id="3.40.50.620:FF:000174">
    <property type="entry name" value="ATPase, PP-loop superfamily"/>
    <property type="match status" value="1"/>
</dbReference>
<dbReference type="AlphaFoldDB" id="A0A2Z2MC15"/>
<evidence type="ECO:0000256" key="5">
    <source>
        <dbReference type="ARBA" id="ARBA00022723"/>
    </source>
</evidence>
<protein>
    <recommendedName>
        <fullName evidence="13">Rhodanese domain-containing protein</fullName>
    </recommendedName>
</protein>
<dbReference type="GO" id="GO:0005524">
    <property type="term" value="F:ATP binding"/>
    <property type="evidence" value="ECO:0007669"/>
    <property type="project" value="UniProtKB-KW"/>
</dbReference>
<dbReference type="NCBIfam" id="TIGR00269">
    <property type="entry name" value="TIGR00269 family protein"/>
    <property type="match status" value="1"/>
</dbReference>
<evidence type="ECO:0000313" key="14">
    <source>
        <dbReference type="EMBL" id="ASJ02105.1"/>
    </source>
</evidence>
<feature type="domain" description="Rhodanese" evidence="13">
    <location>
        <begin position="16"/>
        <end position="97"/>
    </location>
</feature>
<dbReference type="RefSeq" id="WP_088857371.1">
    <property type="nucleotide sequence ID" value="NZ_CP014862.1"/>
</dbReference>
<keyword evidence="3" id="KW-0004">4Fe-4S</keyword>
<evidence type="ECO:0000256" key="4">
    <source>
        <dbReference type="ARBA" id="ARBA00022679"/>
    </source>
</evidence>
<dbReference type="Gene3D" id="3.40.50.620">
    <property type="entry name" value="HUPs"/>
    <property type="match status" value="1"/>
</dbReference>
<dbReference type="InterPro" id="IPR014729">
    <property type="entry name" value="Rossmann-like_a/b/a_fold"/>
</dbReference>
<dbReference type="GO" id="GO:0051539">
    <property type="term" value="F:4 iron, 4 sulfur cluster binding"/>
    <property type="evidence" value="ECO:0007669"/>
    <property type="project" value="UniProtKB-KW"/>
</dbReference>
<evidence type="ECO:0000256" key="6">
    <source>
        <dbReference type="ARBA" id="ARBA00022741"/>
    </source>
</evidence>
<feature type="binding site" evidence="12">
    <location>
        <position position="291"/>
    </location>
    <ligand>
        <name>Zn(2+)</name>
        <dbReference type="ChEBI" id="CHEBI:29105"/>
        <label>2</label>
    </ligand>
</feature>
<name>A0A2Z2MC15_THEPR</name>
<feature type="binding site" evidence="12">
    <location>
        <position position="5"/>
    </location>
    <ligand>
        <name>Zn(2+)</name>
        <dbReference type="ChEBI" id="CHEBI:29105"/>
        <label>1</label>
    </ligand>
</feature>
<evidence type="ECO:0000256" key="7">
    <source>
        <dbReference type="ARBA" id="ARBA00022833"/>
    </source>
</evidence>